<gene>
    <name evidence="3" type="ORF">GCM10023318_33760</name>
</gene>
<evidence type="ECO:0008006" key="5">
    <source>
        <dbReference type="Google" id="ProtNLM"/>
    </source>
</evidence>
<feature type="region of interest" description="Disordered" evidence="1">
    <location>
        <begin position="442"/>
        <end position="604"/>
    </location>
</feature>
<evidence type="ECO:0000256" key="1">
    <source>
        <dbReference type="SAM" id="MobiDB-lite"/>
    </source>
</evidence>
<feature type="transmembrane region" description="Helical" evidence="2">
    <location>
        <begin position="161"/>
        <end position="181"/>
    </location>
</feature>
<feature type="transmembrane region" description="Helical" evidence="2">
    <location>
        <begin position="188"/>
        <end position="209"/>
    </location>
</feature>
<feature type="compositionally biased region" description="Basic and acidic residues" evidence="1">
    <location>
        <begin position="457"/>
        <end position="491"/>
    </location>
</feature>
<reference evidence="4" key="1">
    <citation type="journal article" date="2019" name="Int. J. Syst. Evol. Microbiol.">
        <title>The Global Catalogue of Microorganisms (GCM) 10K type strain sequencing project: providing services to taxonomists for standard genome sequencing and annotation.</title>
        <authorList>
            <consortium name="The Broad Institute Genomics Platform"/>
            <consortium name="The Broad Institute Genome Sequencing Center for Infectious Disease"/>
            <person name="Wu L."/>
            <person name="Ma J."/>
        </authorList>
    </citation>
    <scope>NUCLEOTIDE SEQUENCE [LARGE SCALE GENOMIC DNA]</scope>
    <source>
        <strain evidence="4">JCM 18298</strain>
    </source>
</reference>
<dbReference type="Proteomes" id="UP001500603">
    <property type="component" value="Unassembled WGS sequence"/>
</dbReference>
<dbReference type="EMBL" id="BAABJM010000002">
    <property type="protein sequence ID" value="GAA5056386.1"/>
    <property type="molecule type" value="Genomic_DNA"/>
</dbReference>
<organism evidence="3 4">
    <name type="scientific">Nocardia callitridis</name>
    <dbReference type="NCBI Taxonomy" id="648753"/>
    <lineage>
        <taxon>Bacteria</taxon>
        <taxon>Bacillati</taxon>
        <taxon>Actinomycetota</taxon>
        <taxon>Actinomycetes</taxon>
        <taxon>Mycobacteriales</taxon>
        <taxon>Nocardiaceae</taxon>
        <taxon>Nocardia</taxon>
    </lineage>
</organism>
<keyword evidence="2" id="KW-0472">Membrane</keyword>
<protein>
    <recommendedName>
        <fullName evidence="5">Secreted protein</fullName>
    </recommendedName>
</protein>
<sequence>MTVVRLPPRVDRCRVLVVAGLCALFVWVGVAPACADAPSSAGDISVAQTLGERELTVVLRRVTSVPGPLQVEIVTHAGSPEGRLALTVTPTGATTTGADAASVGVPADRSELELAGAPGAYTTALHMNRVGPWELSIDDGVRVARIPFVVPAQVSTPPERLVYGGFLVAGLSLPIAAVVALRARRTGWALIPAAGVVAGVAVAVTAALLSASLPLPPQPGEQLDPSVGNVSDPYALNKPLTSDFSRPPVILTVASAPLTAGSPGELDLVLTDSATGGLVDDLLVHDSALMHLLTVSPSGRLSHLHPIRTGPGRYQVRIASPEAGRNALSVELVRRGGGVQMVRAATGFLVQGGAPTAAATPVGLGADRMVTAAQVGGEPVTLRTTTAPIAGAPVTLTAGFGDANDLQPWLGMVGHMITAGPVPEGASDIAAAVHDSPIWGHAHSMGPAAMPGMPGHGAHEHGGTDADAQDGHGTDPGTKDHDEHGPRRGTDDQPGMDHGSGVHDHDDGDGRGGAGSADDGNSHHGVHSRTDVTDQPGRGRVSDAVDGYAGAGRDGGMNAEGRGDSGVPGPPGTDHGMHDHQGSATESGAGKEHGGDTAASGRGEMLMPPVNGDSAPDETVAAYGPDVSFTYTFPTEGQYRLWIQVERNYRILTVPLVLEVGAAPGGQR</sequence>
<feature type="compositionally biased region" description="Basic and acidic residues" evidence="1">
    <location>
        <begin position="500"/>
        <end position="510"/>
    </location>
</feature>
<feature type="compositionally biased region" description="Low complexity" evidence="1">
    <location>
        <begin position="442"/>
        <end position="453"/>
    </location>
</feature>
<evidence type="ECO:0000313" key="3">
    <source>
        <dbReference type="EMBL" id="GAA5056386.1"/>
    </source>
</evidence>
<comment type="caution">
    <text evidence="3">The sequence shown here is derived from an EMBL/GenBank/DDBJ whole genome shotgun (WGS) entry which is preliminary data.</text>
</comment>
<keyword evidence="2" id="KW-1133">Transmembrane helix</keyword>
<keyword evidence="4" id="KW-1185">Reference proteome</keyword>
<keyword evidence="2" id="KW-0812">Transmembrane</keyword>
<evidence type="ECO:0000256" key="2">
    <source>
        <dbReference type="SAM" id="Phobius"/>
    </source>
</evidence>
<proteinExistence type="predicted"/>
<evidence type="ECO:0000313" key="4">
    <source>
        <dbReference type="Proteomes" id="UP001500603"/>
    </source>
</evidence>
<accession>A0ABP9KHF4</accession>
<name>A0ABP9KHF4_9NOCA</name>